<evidence type="ECO:0000313" key="3">
    <source>
        <dbReference type="Proteomes" id="UP001642464"/>
    </source>
</evidence>
<name>A0ABP0JM92_9DINO</name>
<protein>
    <submittedName>
        <fullName evidence="2">Uncharacterized protein</fullName>
    </submittedName>
</protein>
<reference evidence="2 3" key="1">
    <citation type="submission" date="2024-02" db="EMBL/GenBank/DDBJ databases">
        <authorList>
            <person name="Chen Y."/>
            <person name="Shah S."/>
            <person name="Dougan E. K."/>
            <person name="Thang M."/>
            <person name="Chan C."/>
        </authorList>
    </citation>
    <scope>NUCLEOTIDE SEQUENCE [LARGE SCALE GENOMIC DNA]</scope>
</reference>
<dbReference type="EMBL" id="CAXAMM010007840">
    <property type="protein sequence ID" value="CAK9015553.1"/>
    <property type="molecule type" value="Genomic_DNA"/>
</dbReference>
<organism evidence="2 3">
    <name type="scientific">Durusdinium trenchii</name>
    <dbReference type="NCBI Taxonomy" id="1381693"/>
    <lineage>
        <taxon>Eukaryota</taxon>
        <taxon>Sar</taxon>
        <taxon>Alveolata</taxon>
        <taxon>Dinophyceae</taxon>
        <taxon>Suessiales</taxon>
        <taxon>Symbiodiniaceae</taxon>
        <taxon>Durusdinium</taxon>
    </lineage>
</organism>
<feature type="compositionally biased region" description="Basic and acidic residues" evidence="1">
    <location>
        <begin position="69"/>
        <end position="92"/>
    </location>
</feature>
<accession>A0ABP0JM92</accession>
<sequence length="120" mass="13037">DADIRKLFELIAHLRAQKGFPNHLVAHSPRDPEGDEASDQDTSDGDGEESLEESPSRGVGEGGEEEGCPADKKEVVDTETGVPERVEERPPMDVEIIDIATPSPPRDQKAAKIAKLQLEL</sequence>
<feature type="non-terminal residue" evidence="2">
    <location>
        <position position="120"/>
    </location>
</feature>
<dbReference type="Proteomes" id="UP001642464">
    <property type="component" value="Unassembled WGS sequence"/>
</dbReference>
<comment type="caution">
    <text evidence="2">The sequence shown here is derived from an EMBL/GenBank/DDBJ whole genome shotgun (WGS) entry which is preliminary data.</text>
</comment>
<proteinExistence type="predicted"/>
<evidence type="ECO:0000313" key="2">
    <source>
        <dbReference type="EMBL" id="CAK9015553.1"/>
    </source>
</evidence>
<evidence type="ECO:0000256" key="1">
    <source>
        <dbReference type="SAM" id="MobiDB-lite"/>
    </source>
</evidence>
<feature type="non-terminal residue" evidence="2">
    <location>
        <position position="1"/>
    </location>
</feature>
<feature type="compositionally biased region" description="Acidic residues" evidence="1">
    <location>
        <begin position="33"/>
        <end position="52"/>
    </location>
</feature>
<feature type="region of interest" description="Disordered" evidence="1">
    <location>
        <begin position="18"/>
        <end position="120"/>
    </location>
</feature>
<gene>
    <name evidence="2" type="ORF">SCF082_LOCUS12814</name>
</gene>
<keyword evidence="3" id="KW-1185">Reference proteome</keyword>